<evidence type="ECO:0000256" key="2">
    <source>
        <dbReference type="ARBA" id="ARBA00001946"/>
    </source>
</evidence>
<dbReference type="EC" id="2.4.99.21" evidence="6"/>
<keyword evidence="8" id="KW-0808">Transferase</keyword>
<dbReference type="EMBL" id="FZMP01000124">
    <property type="protein sequence ID" value="SNQ60913.1"/>
    <property type="molecule type" value="Genomic_DNA"/>
</dbReference>
<evidence type="ECO:0000256" key="15">
    <source>
        <dbReference type="ARBA" id="ARBA00030679"/>
    </source>
</evidence>
<comment type="cofactor">
    <cofactor evidence="1">
        <name>Mn(2+)</name>
        <dbReference type="ChEBI" id="CHEBI:29035"/>
    </cofactor>
</comment>
<feature type="transmembrane region" description="Helical" evidence="17">
    <location>
        <begin position="244"/>
        <end position="263"/>
    </location>
</feature>
<keyword evidence="7" id="KW-0328">Glycosyltransferase</keyword>
<evidence type="ECO:0000259" key="18">
    <source>
        <dbReference type="Pfam" id="PF02516"/>
    </source>
</evidence>
<accession>A0A284VNX3</accession>
<dbReference type="PANTHER" id="PTHR13872:SF1">
    <property type="entry name" value="DOLICHYL-DIPHOSPHOOLIGOSACCHARIDE--PROTEIN GLYCOSYLTRANSFERASE SUBUNIT STT3B"/>
    <property type="match status" value="1"/>
</dbReference>
<dbReference type="Pfam" id="PF02516">
    <property type="entry name" value="STT3"/>
    <property type="match status" value="1"/>
</dbReference>
<keyword evidence="23" id="KW-1185">Reference proteome</keyword>
<dbReference type="InterPro" id="IPR041154">
    <property type="entry name" value="AglB_P1"/>
</dbReference>
<evidence type="ECO:0000259" key="20">
    <source>
        <dbReference type="Pfam" id="PF18079"/>
    </source>
</evidence>
<dbReference type="InterPro" id="IPR011047">
    <property type="entry name" value="Quinoprotein_ADH-like_sf"/>
</dbReference>
<feature type="transmembrane region" description="Helical" evidence="17">
    <location>
        <begin position="418"/>
        <end position="435"/>
    </location>
</feature>
<evidence type="ECO:0000256" key="14">
    <source>
        <dbReference type="ARBA" id="ARBA00023211"/>
    </source>
</evidence>
<feature type="transmembrane region" description="Helical" evidence="17">
    <location>
        <begin position="177"/>
        <end position="195"/>
    </location>
</feature>
<dbReference type="Gene3D" id="2.40.128.630">
    <property type="match status" value="1"/>
</dbReference>
<evidence type="ECO:0000256" key="10">
    <source>
        <dbReference type="ARBA" id="ARBA00022723"/>
    </source>
</evidence>
<evidence type="ECO:0000256" key="6">
    <source>
        <dbReference type="ARBA" id="ARBA00012602"/>
    </source>
</evidence>
<dbReference type="InterPro" id="IPR002372">
    <property type="entry name" value="PQQ_rpt_dom"/>
</dbReference>
<comment type="subcellular location">
    <subcellularLocation>
        <location evidence="3">Cell membrane</location>
        <topology evidence="3">Multi-pass membrane protein</topology>
    </subcellularLocation>
</comment>
<comment type="catalytic activity">
    <reaction evidence="16">
        <text>an archaeal dolichyl phosphooligosaccharide + [protein]-L-asparagine = an archaeal dolichyl phosphate + a glycoprotein with the oligosaccharide chain attached by N-beta-D-glycosyl linkage to a protein L-asparagine.</text>
        <dbReference type="EC" id="2.4.99.21"/>
    </reaction>
</comment>
<reference evidence="23" key="1">
    <citation type="submission" date="2017-06" db="EMBL/GenBank/DDBJ databases">
        <authorList>
            <person name="Cremers G."/>
        </authorList>
    </citation>
    <scope>NUCLEOTIDE SEQUENCE [LARGE SCALE GENOMIC DNA]</scope>
</reference>
<keyword evidence="11" id="KW-0460">Magnesium</keyword>
<dbReference type="Proteomes" id="UP000218615">
    <property type="component" value="Unassembled WGS sequence"/>
</dbReference>
<feature type="domain" description="Pyrrolo-quinoline quinone repeat" evidence="19">
    <location>
        <begin position="911"/>
        <end position="1024"/>
    </location>
</feature>
<dbReference type="SMART" id="SM00564">
    <property type="entry name" value="PQQ"/>
    <property type="match status" value="6"/>
</dbReference>
<comment type="similarity">
    <text evidence="5">Belongs to the STT3 family.</text>
</comment>
<evidence type="ECO:0000256" key="16">
    <source>
        <dbReference type="ARBA" id="ARBA00034066"/>
    </source>
</evidence>
<dbReference type="Pfam" id="PF22627">
    <property type="entry name" value="AglB_core-like"/>
    <property type="match status" value="1"/>
</dbReference>
<dbReference type="RefSeq" id="WP_096205450.1">
    <property type="nucleotide sequence ID" value="NZ_FZMP01000124.1"/>
</dbReference>
<feature type="transmembrane region" description="Helical" evidence="17">
    <location>
        <begin position="394"/>
        <end position="411"/>
    </location>
</feature>
<dbReference type="Pfam" id="PF18079">
    <property type="entry name" value="AglB_L1"/>
    <property type="match status" value="1"/>
</dbReference>
<dbReference type="InterPro" id="IPR003674">
    <property type="entry name" value="Oligo_trans_STT3"/>
</dbReference>
<feature type="transmembrane region" description="Helical" evidence="17">
    <location>
        <begin position="470"/>
        <end position="490"/>
    </location>
</feature>
<feature type="transmembrane region" description="Helical" evidence="17">
    <location>
        <begin position="123"/>
        <end position="142"/>
    </location>
</feature>
<feature type="domain" description="Archaeal glycosylation protein B peripheral" evidence="20">
    <location>
        <begin position="696"/>
        <end position="783"/>
    </location>
</feature>
<keyword evidence="10" id="KW-0479">Metal-binding</keyword>
<dbReference type="NCBIfam" id="TIGR04154">
    <property type="entry name" value="archaeo_STT3"/>
    <property type="match status" value="1"/>
</dbReference>
<dbReference type="GO" id="GO:0005886">
    <property type="term" value="C:plasma membrane"/>
    <property type="evidence" value="ECO:0007669"/>
    <property type="project" value="UniProtKB-SubCell"/>
</dbReference>
<evidence type="ECO:0000256" key="7">
    <source>
        <dbReference type="ARBA" id="ARBA00022676"/>
    </source>
</evidence>
<comment type="cofactor">
    <cofactor evidence="2">
        <name>Mg(2+)</name>
        <dbReference type="ChEBI" id="CHEBI:18420"/>
    </cofactor>
</comment>
<evidence type="ECO:0000256" key="9">
    <source>
        <dbReference type="ARBA" id="ARBA00022692"/>
    </source>
</evidence>
<name>A0A284VNX3_9EURY</name>
<sequence length="1147" mass="127047">MRRKRDLKNGHTSENAAVNRCIEKNACVILFLIILLALVFRSFAFDKIFVDGDVLFQGYDEYYHMRLITYSVHNFPGYMWFDSYVDYPDGINVGWMPLYDLATAFIILMLGSGSPSAHTIETVAAVFPVILGALTVIPIFLIGKELLDKKLGLLGAFLFAIMPSHILVSRLGAVDHHVAETLLFALILLLIILSLKKQKNDEASQSVKPKKNGGLSGRIFTGKSLAALVGVTTGALIFTWSAAPIYIAIFSMYFIIQYGVNLYRKQASNGIMLIGGIAAFTAIAISVFLYIFHWIPLYQVAGAAVFFISVIFCGFVSNTMLKRKMHWTLYPAAVVSLLLIIYAAIMSFPALGLLFNSLMQFLGRENITGTIAEAQPFASDFFSFFIGLYFSNPYGSTLVFAFFGVIMFLLYELRSGFVPEKLLFVVCGFAVTILAFQQVRFAYLMAIFVAVFCAYFIYRGFFYRKIVNYNTVVGIILLVIIITLTAYQGYSTANEEPAITGDWQESLLWMQNNTPATSFYDNPKEQPEYSVMSMWDYGNWIEYEARRPVVANNFQAGAEAADRFLTADTEEAANAILDQRKTRYIVLDNATGFGYKDNVRGKYGSVLKVAGKNESDYYYSFEVPVTDYTATVYLLNDNYYNTVFARLYLMDGSAVENPLKTDAKALSRYRLIYESDSTWLNKTGVKTIKLFEYVPGARIKGRTLPNASISLSIPVTTNRNRTFNYTNKVTADARGNFTLVVPYASEGTPYGTRPTGGYTLSVNGFAIKNISVGNQQVVAGSSIDSGYLESMGKQSDTSGFPNKPRRMPQTMNITWKYELGEQISDMAIKDKFIYAVSGKKVYAVDTNEQSLAWKQEFPGKLMSLEISGDKLYTTTRQGLSAGIYSLDTKDGSISGMSVPGELSETAPHLPVLVDGSTLYIGIHKVVNAVDISGKALKWKFTADDPILTRPTSTDNRLIVISYNSSYNSTIYSLDKNDGTLRWKKVWNDIIWSSPMVAGDAIYFGDRNGAISAFDISTGEEKWKYMTGYSVDAVPVFADDTVYTASYDGKVYALNASTGETVWKSEELFPMSVSPFIEGRSIFAGALDGSIYRLNKTDGRVDGICAANGTIRASPAVLDGVVYVGTQEGILYACSFNNAAGLPVFTSS</sequence>
<feature type="transmembrane region" description="Helical" evidence="17">
    <location>
        <begin position="151"/>
        <end position="171"/>
    </location>
</feature>
<comment type="pathway">
    <text evidence="4">Protein modification; protein glycosylation.</text>
</comment>
<evidence type="ECO:0000256" key="13">
    <source>
        <dbReference type="ARBA" id="ARBA00023136"/>
    </source>
</evidence>
<keyword evidence="12 17" id="KW-1133">Transmembrane helix</keyword>
<feature type="domain" description="Pyrrolo-quinoline quinone repeat" evidence="19">
    <location>
        <begin position="1033"/>
        <end position="1134"/>
    </location>
</feature>
<dbReference type="UniPathway" id="UPA00378"/>
<feature type="transmembrane region" description="Helical" evidence="17">
    <location>
        <begin position="215"/>
        <end position="238"/>
    </location>
</feature>
<dbReference type="SUPFAM" id="SSF50998">
    <property type="entry name" value="Quinoprotein alcohol dehydrogenase-like"/>
    <property type="match status" value="2"/>
</dbReference>
<dbReference type="GO" id="GO:0004576">
    <property type="term" value="F:oligosaccharyl transferase activity"/>
    <property type="evidence" value="ECO:0007669"/>
    <property type="project" value="InterPro"/>
</dbReference>
<dbReference type="Pfam" id="PF13360">
    <property type="entry name" value="PQQ_2"/>
    <property type="match status" value="3"/>
</dbReference>
<feature type="transmembrane region" description="Helical" evidence="17">
    <location>
        <begin position="297"/>
        <end position="317"/>
    </location>
</feature>
<evidence type="ECO:0000256" key="17">
    <source>
        <dbReference type="SAM" id="Phobius"/>
    </source>
</evidence>
<feature type="transmembrane region" description="Helical" evidence="17">
    <location>
        <begin position="329"/>
        <end position="355"/>
    </location>
</feature>
<dbReference type="GO" id="GO:0046872">
    <property type="term" value="F:metal ion binding"/>
    <property type="evidence" value="ECO:0007669"/>
    <property type="project" value="UniProtKB-KW"/>
</dbReference>
<dbReference type="InterPro" id="IPR015943">
    <property type="entry name" value="WD40/YVTN_repeat-like_dom_sf"/>
</dbReference>
<evidence type="ECO:0000259" key="21">
    <source>
        <dbReference type="Pfam" id="PF22627"/>
    </source>
</evidence>
<feature type="domain" description="Oligosaccharyl transferase STT3 N-terminal" evidence="18">
    <location>
        <begin position="32"/>
        <end position="272"/>
    </location>
</feature>
<evidence type="ECO:0000313" key="23">
    <source>
        <dbReference type="Proteomes" id="UP000218615"/>
    </source>
</evidence>
<feature type="transmembrane region" description="Helical" evidence="17">
    <location>
        <begin position="270"/>
        <end position="291"/>
    </location>
</feature>
<dbReference type="InterPro" id="IPR018391">
    <property type="entry name" value="PQQ_b-propeller_rpt"/>
</dbReference>
<evidence type="ECO:0000256" key="11">
    <source>
        <dbReference type="ARBA" id="ARBA00022842"/>
    </source>
</evidence>
<feature type="domain" description="AglB-like core" evidence="21">
    <location>
        <begin position="501"/>
        <end position="589"/>
    </location>
</feature>
<evidence type="ECO:0000256" key="12">
    <source>
        <dbReference type="ARBA" id="ARBA00022989"/>
    </source>
</evidence>
<keyword evidence="14" id="KW-0464">Manganese</keyword>
<dbReference type="OrthoDB" id="82393at2157"/>
<evidence type="ECO:0000256" key="4">
    <source>
        <dbReference type="ARBA" id="ARBA00004922"/>
    </source>
</evidence>
<keyword evidence="13 17" id="KW-0472">Membrane</keyword>
<dbReference type="PANTHER" id="PTHR13872">
    <property type="entry name" value="DOLICHYL-DIPHOSPHOOLIGOSACCHARIDE--PROTEIN GLYCOSYLTRANSFERASE SUBUNIT"/>
    <property type="match status" value="1"/>
</dbReference>
<evidence type="ECO:0000256" key="5">
    <source>
        <dbReference type="ARBA" id="ARBA00010810"/>
    </source>
</evidence>
<evidence type="ECO:0000259" key="19">
    <source>
        <dbReference type="Pfam" id="PF13360"/>
    </source>
</evidence>
<evidence type="ECO:0000256" key="8">
    <source>
        <dbReference type="ARBA" id="ARBA00022679"/>
    </source>
</evidence>
<dbReference type="Gene3D" id="2.130.10.10">
    <property type="entry name" value="YVTN repeat-like/Quinoprotein amine dehydrogenase"/>
    <property type="match status" value="1"/>
</dbReference>
<gene>
    <name evidence="22" type="ORF">MNV_210020</name>
</gene>
<feature type="domain" description="Pyrrolo-quinoline quinone repeat" evidence="19">
    <location>
        <begin position="818"/>
        <end position="893"/>
    </location>
</feature>
<dbReference type="InterPro" id="IPR048307">
    <property type="entry name" value="STT3_N"/>
</dbReference>
<organism evidence="22 23">
    <name type="scientific">Candidatus Methanoperedens nitratireducens</name>
    <dbReference type="NCBI Taxonomy" id="1392998"/>
    <lineage>
        <taxon>Archaea</taxon>
        <taxon>Methanobacteriati</taxon>
        <taxon>Methanobacteriota</taxon>
        <taxon>Stenosarchaea group</taxon>
        <taxon>Methanomicrobia</taxon>
        <taxon>Methanosarcinales</taxon>
        <taxon>ANME-2 cluster</taxon>
        <taxon>Candidatus Methanoperedentaceae</taxon>
        <taxon>Candidatus Methanoperedens</taxon>
    </lineage>
</organism>
<evidence type="ECO:0000256" key="1">
    <source>
        <dbReference type="ARBA" id="ARBA00001936"/>
    </source>
</evidence>
<protein>
    <recommendedName>
        <fullName evidence="6">dolichyl-phosphooligosaccharide-protein glycotransferase</fullName>
        <ecNumber evidence="6">2.4.99.21</ecNumber>
    </recommendedName>
    <alternativeName>
        <fullName evidence="15">Oligosaccharyl transferase</fullName>
    </alternativeName>
</protein>
<dbReference type="AlphaFoldDB" id="A0A284VNX3"/>
<feature type="transmembrane region" description="Helical" evidence="17">
    <location>
        <begin position="21"/>
        <end position="43"/>
    </location>
</feature>
<dbReference type="InterPro" id="IPR026410">
    <property type="entry name" value="OlisacTrfase_arch"/>
</dbReference>
<proteinExistence type="inferred from homology"/>
<dbReference type="InterPro" id="IPR054479">
    <property type="entry name" value="AglB-like_core"/>
</dbReference>
<evidence type="ECO:0000313" key="22">
    <source>
        <dbReference type="EMBL" id="SNQ60913.1"/>
    </source>
</evidence>
<keyword evidence="9 17" id="KW-0812">Transmembrane</keyword>
<feature type="transmembrane region" description="Helical" evidence="17">
    <location>
        <begin position="441"/>
        <end position="458"/>
    </location>
</feature>
<dbReference type="Gene3D" id="3.40.50.12610">
    <property type="match status" value="1"/>
</dbReference>
<evidence type="ECO:0000256" key="3">
    <source>
        <dbReference type="ARBA" id="ARBA00004651"/>
    </source>
</evidence>
<dbReference type="Gene3D" id="2.40.10.480">
    <property type="match status" value="1"/>
</dbReference>
<dbReference type="Gene3D" id="2.60.40.3390">
    <property type="match status" value="1"/>
</dbReference>